<proteinExistence type="inferred from homology"/>
<dbReference type="CDD" id="cd03443">
    <property type="entry name" value="PaaI_thioesterase"/>
    <property type="match status" value="1"/>
</dbReference>
<feature type="domain" description="Thioesterase" evidence="3">
    <location>
        <begin position="41"/>
        <end position="116"/>
    </location>
</feature>
<dbReference type="OrthoDB" id="9798208at2"/>
<dbReference type="Gene3D" id="3.10.129.10">
    <property type="entry name" value="Hotdog Thioesterase"/>
    <property type="match status" value="1"/>
</dbReference>
<dbReference type="SUPFAM" id="SSF54637">
    <property type="entry name" value="Thioesterase/thiol ester dehydrase-isomerase"/>
    <property type="match status" value="1"/>
</dbReference>
<gene>
    <name evidence="4" type="ORF">D4765_08040</name>
</gene>
<name>A0A4T2C2T1_9MICO</name>
<comment type="similarity">
    <text evidence="1">Belongs to the thioesterase PaaI family.</text>
</comment>
<dbReference type="Pfam" id="PF03061">
    <property type="entry name" value="4HBT"/>
    <property type="match status" value="1"/>
</dbReference>
<dbReference type="PANTHER" id="PTHR43240:SF5">
    <property type="entry name" value="1,4-DIHYDROXY-2-NAPHTHOYL-COA THIOESTERASE 1"/>
    <property type="match status" value="1"/>
</dbReference>
<evidence type="ECO:0000313" key="5">
    <source>
        <dbReference type="Proteomes" id="UP000306192"/>
    </source>
</evidence>
<dbReference type="RefSeq" id="WP_136641774.1">
    <property type="nucleotide sequence ID" value="NZ_QYRT01000011.1"/>
</dbReference>
<evidence type="ECO:0000313" key="4">
    <source>
        <dbReference type="EMBL" id="TIH37732.1"/>
    </source>
</evidence>
<dbReference type="InterPro" id="IPR029069">
    <property type="entry name" value="HotDog_dom_sf"/>
</dbReference>
<dbReference type="InterPro" id="IPR006683">
    <property type="entry name" value="Thioestr_dom"/>
</dbReference>
<dbReference type="GO" id="GO:0061522">
    <property type="term" value="F:1,4-dihydroxy-2-naphthoyl-CoA thioesterase activity"/>
    <property type="evidence" value="ECO:0007669"/>
    <property type="project" value="TreeGrafter"/>
</dbReference>
<sequence>MTELFGRGSGALAEKMGIEFLELSPERSVATMPVEGNTQPFGVVHGGAYVVLAESLGSFAANIFAGEGRLAMGIEINASHTGSASAGVVTGVCTAIKLGRNLTVHEIVVSDEAGRRLSTVRITNFLRDLP</sequence>
<dbReference type="InterPro" id="IPR003736">
    <property type="entry name" value="PAAI_dom"/>
</dbReference>
<evidence type="ECO:0000256" key="1">
    <source>
        <dbReference type="ARBA" id="ARBA00008324"/>
    </source>
</evidence>
<comment type="caution">
    <text evidence="4">The sequence shown here is derived from an EMBL/GenBank/DDBJ whole genome shotgun (WGS) entry which is preliminary data.</text>
</comment>
<organism evidence="4 5">
    <name type="scientific">Subtercola vilae</name>
    <dbReference type="NCBI Taxonomy" id="2056433"/>
    <lineage>
        <taxon>Bacteria</taxon>
        <taxon>Bacillati</taxon>
        <taxon>Actinomycetota</taxon>
        <taxon>Actinomycetes</taxon>
        <taxon>Micrococcales</taxon>
        <taxon>Microbacteriaceae</taxon>
        <taxon>Subtercola</taxon>
    </lineage>
</organism>
<dbReference type="GO" id="GO:0005829">
    <property type="term" value="C:cytosol"/>
    <property type="evidence" value="ECO:0007669"/>
    <property type="project" value="TreeGrafter"/>
</dbReference>
<evidence type="ECO:0000259" key="3">
    <source>
        <dbReference type="Pfam" id="PF03061"/>
    </source>
</evidence>
<keyword evidence="2" id="KW-0378">Hydrolase</keyword>
<keyword evidence="5" id="KW-1185">Reference proteome</keyword>
<dbReference type="NCBIfam" id="TIGR00369">
    <property type="entry name" value="unchar_dom_1"/>
    <property type="match status" value="1"/>
</dbReference>
<dbReference type="EMBL" id="QYRT01000011">
    <property type="protein sequence ID" value="TIH37732.1"/>
    <property type="molecule type" value="Genomic_DNA"/>
</dbReference>
<evidence type="ECO:0000256" key="2">
    <source>
        <dbReference type="ARBA" id="ARBA00022801"/>
    </source>
</evidence>
<dbReference type="PANTHER" id="PTHR43240">
    <property type="entry name" value="1,4-DIHYDROXY-2-NAPHTHOYL-COA THIOESTERASE 1"/>
    <property type="match status" value="1"/>
</dbReference>
<accession>A0A4T2C2T1</accession>
<dbReference type="AlphaFoldDB" id="A0A4T2C2T1"/>
<dbReference type="Proteomes" id="UP000306192">
    <property type="component" value="Unassembled WGS sequence"/>
</dbReference>
<protein>
    <submittedName>
        <fullName evidence="4">Hotdog fold thioesterase</fullName>
    </submittedName>
</protein>
<reference evidence="4 5" key="1">
    <citation type="journal article" date="2019" name="Microorganisms">
        <title>Systematic Affiliation and Genome Analysis of Subtercola vilae DB165(T) with Particular Emphasis on Cold Adaptation of an Isolate from a High-Altitude Cold Volcano Lake.</title>
        <authorList>
            <person name="Villalobos A.S."/>
            <person name="Wiese J."/>
            <person name="Imhoff J.F."/>
            <person name="Dorador C."/>
            <person name="Keller A."/>
            <person name="Hentschel U."/>
        </authorList>
    </citation>
    <scope>NUCLEOTIDE SEQUENCE [LARGE SCALE GENOMIC DNA]</scope>
    <source>
        <strain evidence="4 5">DB165</strain>
    </source>
</reference>